<dbReference type="GO" id="GO:0015074">
    <property type="term" value="P:DNA integration"/>
    <property type="evidence" value="ECO:0007669"/>
    <property type="project" value="InterPro"/>
</dbReference>
<dbReference type="GO" id="GO:0003676">
    <property type="term" value="F:nucleic acid binding"/>
    <property type="evidence" value="ECO:0007669"/>
    <property type="project" value="InterPro"/>
</dbReference>
<dbReference type="InterPro" id="IPR012337">
    <property type="entry name" value="RNaseH-like_sf"/>
</dbReference>
<dbReference type="Gene3D" id="3.30.420.10">
    <property type="entry name" value="Ribonuclease H-like superfamily/Ribonuclease H"/>
    <property type="match status" value="1"/>
</dbReference>
<dbReference type="EMBL" id="CCYD01003090">
    <property type="protein sequence ID" value="CEG49585.1"/>
    <property type="molecule type" value="Genomic_DNA"/>
</dbReference>
<dbReference type="Pfam" id="PF00665">
    <property type="entry name" value="rve"/>
    <property type="match status" value="1"/>
</dbReference>
<proteinExistence type="predicted"/>
<dbReference type="OrthoDB" id="122624at2759"/>
<dbReference type="RefSeq" id="XP_024585954.1">
    <property type="nucleotide sequence ID" value="XM_024720791.1"/>
</dbReference>
<evidence type="ECO:0000313" key="3">
    <source>
        <dbReference type="Proteomes" id="UP000054928"/>
    </source>
</evidence>
<evidence type="ECO:0000259" key="1">
    <source>
        <dbReference type="PROSITE" id="PS50994"/>
    </source>
</evidence>
<dbReference type="InterPro" id="IPR001584">
    <property type="entry name" value="Integrase_cat-core"/>
</dbReference>
<organism evidence="2 3">
    <name type="scientific">Plasmopara halstedii</name>
    <name type="common">Downy mildew of sunflower</name>
    <dbReference type="NCBI Taxonomy" id="4781"/>
    <lineage>
        <taxon>Eukaryota</taxon>
        <taxon>Sar</taxon>
        <taxon>Stramenopiles</taxon>
        <taxon>Oomycota</taxon>
        <taxon>Peronosporomycetes</taxon>
        <taxon>Peronosporales</taxon>
        <taxon>Peronosporaceae</taxon>
        <taxon>Plasmopara</taxon>
    </lineage>
</organism>
<dbReference type="InterPro" id="IPR039537">
    <property type="entry name" value="Retrotran_Ty1/copia-like"/>
</dbReference>
<dbReference type="PROSITE" id="PS50994">
    <property type="entry name" value="INTEGRASE"/>
    <property type="match status" value="1"/>
</dbReference>
<dbReference type="AlphaFoldDB" id="A0A0P1B699"/>
<name>A0A0P1B699_PLAHL</name>
<keyword evidence="3" id="KW-1185">Reference proteome</keyword>
<dbReference type="GeneID" id="36402398"/>
<evidence type="ECO:0000313" key="2">
    <source>
        <dbReference type="EMBL" id="CEG49585.1"/>
    </source>
</evidence>
<dbReference type="InterPro" id="IPR036397">
    <property type="entry name" value="RNaseH_sf"/>
</dbReference>
<dbReference type="STRING" id="4781.A0A0P1B699"/>
<dbReference type="Proteomes" id="UP000054928">
    <property type="component" value="Unassembled WGS sequence"/>
</dbReference>
<feature type="domain" description="Integrase catalytic" evidence="1">
    <location>
        <begin position="72"/>
        <end position="193"/>
    </location>
</feature>
<dbReference type="PANTHER" id="PTHR42648">
    <property type="entry name" value="TRANSPOSASE, PUTATIVE-RELATED"/>
    <property type="match status" value="1"/>
</dbReference>
<reference evidence="3" key="1">
    <citation type="submission" date="2014-09" db="EMBL/GenBank/DDBJ databases">
        <authorList>
            <person name="Sharma Rahul"/>
            <person name="Thines Marco"/>
        </authorList>
    </citation>
    <scope>NUCLEOTIDE SEQUENCE [LARGE SCALE GENOMIC DNA]</scope>
</reference>
<dbReference type="SUPFAM" id="SSF53098">
    <property type="entry name" value="Ribonuclease H-like"/>
    <property type="match status" value="1"/>
</dbReference>
<dbReference type="PANTHER" id="PTHR42648:SF28">
    <property type="entry name" value="TRANSPOSON-ENCODED PROTEIN WITH RIBONUCLEASE H-LIKE AND RETROVIRUS ZINC FINGER-LIKE DOMAINS"/>
    <property type="match status" value="1"/>
</dbReference>
<protein>
    <submittedName>
        <fullName evidence="2">Copia-like retrotransposable</fullName>
    </submittedName>
</protein>
<accession>A0A0P1B699</accession>
<sequence>MHQSVIWPLAVSFGIAGSVMRRATQSINLFARSTGIQDKSVRYGGNLQGLRIGKADARLIPTTRGGESIKEQYERRVGVVCSDVAGPITPSSVSRSRYYVTFTVMSARFPMVYPMRAKSEVLEHFSSFRTYIEASSDTRVNILRSDNGGEFTSKDLQTYCEKTGVGQQLTAPYNPEQNGMSDRLNRTLVEMAR</sequence>